<gene>
    <name evidence="2" type="ORF">UV61_C0003G0048</name>
</gene>
<evidence type="ECO:0000313" key="3">
    <source>
        <dbReference type="Proteomes" id="UP000034050"/>
    </source>
</evidence>
<protein>
    <submittedName>
        <fullName evidence="2">Dolichol-phosphate mannosyltransferase</fullName>
    </submittedName>
</protein>
<dbReference type="EMBL" id="LCFD01000003">
    <property type="protein sequence ID" value="KKS87195.1"/>
    <property type="molecule type" value="Genomic_DNA"/>
</dbReference>
<sequence length="261" mass="30028">MISFIIPVYNKGKILAKALFLLTQELSRQGLRDYEIILVDDGSTDTSLKSALNFRNAYPVRKKIQILHYSQNFGKGFALQTGFTRSIGDPVVFLDGDLDIRPRQVVNKLRQFLHNSSDMLIASKYHPASRIYYPWNRVFYSLILKVVIRVLFHLNVSDTQVGLKIFRRNVLNQVFPRLVIKRFATDLELLVVAQIMGFSDITEVPVVIHHSPANQSTIDIRAVKNFLQDVAAIYYRKNILKFYTHENTDKALAFKPLLQSL</sequence>
<feature type="domain" description="Glycosyltransferase 2-like" evidence="1">
    <location>
        <begin position="3"/>
        <end position="175"/>
    </location>
</feature>
<comment type="caution">
    <text evidence="2">The sequence shown here is derived from an EMBL/GenBank/DDBJ whole genome shotgun (WGS) entry which is preliminary data.</text>
</comment>
<dbReference type="PANTHER" id="PTHR10859">
    <property type="entry name" value="GLYCOSYL TRANSFERASE"/>
    <property type="match status" value="1"/>
</dbReference>
<dbReference type="Gene3D" id="3.90.550.10">
    <property type="entry name" value="Spore Coat Polysaccharide Biosynthesis Protein SpsA, Chain A"/>
    <property type="match status" value="1"/>
</dbReference>
<dbReference type="STRING" id="1618446.UV61_C0003G0048"/>
<dbReference type="PANTHER" id="PTHR10859:SF91">
    <property type="entry name" value="DOLICHYL-PHOSPHATE BETA-GLUCOSYLTRANSFERASE"/>
    <property type="match status" value="1"/>
</dbReference>
<proteinExistence type="predicted"/>
<name>A0A0G1CN83_9BACT</name>
<evidence type="ECO:0000313" key="2">
    <source>
        <dbReference type="EMBL" id="KKS87195.1"/>
    </source>
</evidence>
<evidence type="ECO:0000259" key="1">
    <source>
        <dbReference type="Pfam" id="PF00535"/>
    </source>
</evidence>
<keyword evidence="2" id="KW-0328">Glycosyltransferase</keyword>
<organism evidence="2 3">
    <name type="scientific">Candidatus Gottesmanbacteria bacterium GW2011_GWB1_43_11</name>
    <dbReference type="NCBI Taxonomy" id="1618446"/>
    <lineage>
        <taxon>Bacteria</taxon>
        <taxon>Candidatus Gottesmaniibacteriota</taxon>
    </lineage>
</organism>
<reference evidence="2 3" key="1">
    <citation type="journal article" date="2015" name="Nature">
        <title>rRNA introns, odd ribosomes, and small enigmatic genomes across a large radiation of phyla.</title>
        <authorList>
            <person name="Brown C.T."/>
            <person name="Hug L.A."/>
            <person name="Thomas B.C."/>
            <person name="Sharon I."/>
            <person name="Castelle C.J."/>
            <person name="Singh A."/>
            <person name="Wilkins M.J."/>
            <person name="Williams K.H."/>
            <person name="Banfield J.F."/>
        </authorList>
    </citation>
    <scope>NUCLEOTIDE SEQUENCE [LARGE SCALE GENOMIC DNA]</scope>
</reference>
<dbReference type="Proteomes" id="UP000034050">
    <property type="component" value="Unassembled WGS sequence"/>
</dbReference>
<dbReference type="AlphaFoldDB" id="A0A0G1CN83"/>
<dbReference type="InterPro" id="IPR029044">
    <property type="entry name" value="Nucleotide-diphossugar_trans"/>
</dbReference>
<keyword evidence="2" id="KW-0808">Transferase</keyword>
<dbReference type="SUPFAM" id="SSF53448">
    <property type="entry name" value="Nucleotide-diphospho-sugar transferases"/>
    <property type="match status" value="1"/>
</dbReference>
<dbReference type="Pfam" id="PF00535">
    <property type="entry name" value="Glycos_transf_2"/>
    <property type="match status" value="1"/>
</dbReference>
<dbReference type="GO" id="GO:0006487">
    <property type="term" value="P:protein N-linked glycosylation"/>
    <property type="evidence" value="ECO:0007669"/>
    <property type="project" value="TreeGrafter"/>
</dbReference>
<dbReference type="GO" id="GO:0016757">
    <property type="term" value="F:glycosyltransferase activity"/>
    <property type="evidence" value="ECO:0007669"/>
    <property type="project" value="UniProtKB-KW"/>
</dbReference>
<accession>A0A0G1CN83</accession>
<dbReference type="InterPro" id="IPR001173">
    <property type="entry name" value="Glyco_trans_2-like"/>
</dbReference>